<name>A0A915CL21_9BILA</name>
<dbReference type="Proteomes" id="UP000887574">
    <property type="component" value="Unplaced"/>
</dbReference>
<evidence type="ECO:0000313" key="2">
    <source>
        <dbReference type="WBParaSite" id="jg10091"/>
    </source>
</evidence>
<protein>
    <submittedName>
        <fullName evidence="2">Uncharacterized protein</fullName>
    </submittedName>
</protein>
<sequence length="108" mass="11991">MIIKLKSRQCLPPRTEIIEHNNPVVSVKCRILPPPQNGKCVEGMCMTAQFIVAGVEACLDNPDGGCVASSVIYILFDDQFDQFNLQERLWKEYARTSTAFPSMANAIG</sequence>
<evidence type="ECO:0000313" key="1">
    <source>
        <dbReference type="Proteomes" id="UP000887574"/>
    </source>
</evidence>
<accession>A0A915CL21</accession>
<organism evidence="1 2">
    <name type="scientific">Ditylenchus dipsaci</name>
    <dbReference type="NCBI Taxonomy" id="166011"/>
    <lineage>
        <taxon>Eukaryota</taxon>
        <taxon>Metazoa</taxon>
        <taxon>Ecdysozoa</taxon>
        <taxon>Nematoda</taxon>
        <taxon>Chromadorea</taxon>
        <taxon>Rhabditida</taxon>
        <taxon>Tylenchina</taxon>
        <taxon>Tylenchomorpha</taxon>
        <taxon>Sphaerularioidea</taxon>
        <taxon>Anguinidae</taxon>
        <taxon>Anguininae</taxon>
        <taxon>Ditylenchus</taxon>
    </lineage>
</organism>
<dbReference type="AlphaFoldDB" id="A0A915CL21"/>
<dbReference type="WBParaSite" id="jg10091">
    <property type="protein sequence ID" value="jg10091"/>
    <property type="gene ID" value="jg10091"/>
</dbReference>
<keyword evidence="1" id="KW-1185">Reference proteome</keyword>
<reference evidence="2" key="1">
    <citation type="submission" date="2022-11" db="UniProtKB">
        <authorList>
            <consortium name="WormBaseParasite"/>
        </authorList>
    </citation>
    <scope>IDENTIFICATION</scope>
</reference>
<proteinExistence type="predicted"/>